<proteinExistence type="predicted"/>
<gene>
    <name evidence="2" type="ORF">FQU76_23480</name>
</gene>
<keyword evidence="1" id="KW-1133">Transmembrane helix</keyword>
<protein>
    <submittedName>
        <fullName evidence="2">Uncharacterized protein</fullName>
    </submittedName>
</protein>
<feature type="transmembrane region" description="Helical" evidence="1">
    <location>
        <begin position="170"/>
        <end position="187"/>
    </location>
</feature>
<accession>A0A5B8IKD8</accession>
<keyword evidence="1" id="KW-0472">Membrane</keyword>
<reference evidence="2 3" key="1">
    <citation type="submission" date="2019-07" db="EMBL/GenBank/DDBJ databases">
        <authorList>
            <person name="Zhu P."/>
        </authorList>
    </citation>
    <scope>NUCLEOTIDE SEQUENCE [LARGE SCALE GENOMIC DNA]</scope>
    <source>
        <strain evidence="2 3">SSL-25</strain>
    </source>
</reference>
<evidence type="ECO:0000313" key="2">
    <source>
        <dbReference type="EMBL" id="QDY78988.1"/>
    </source>
</evidence>
<feature type="transmembrane region" description="Helical" evidence="1">
    <location>
        <begin position="12"/>
        <end position="32"/>
    </location>
</feature>
<keyword evidence="1" id="KW-0812">Transmembrane</keyword>
<dbReference type="AlphaFoldDB" id="A0A5B8IKD8"/>
<organism evidence="2 3">
    <name type="scientific">Streptomyces qinzhouensis</name>
    <dbReference type="NCBI Taxonomy" id="2599401"/>
    <lineage>
        <taxon>Bacteria</taxon>
        <taxon>Bacillati</taxon>
        <taxon>Actinomycetota</taxon>
        <taxon>Actinomycetes</taxon>
        <taxon>Kitasatosporales</taxon>
        <taxon>Streptomycetaceae</taxon>
        <taxon>Streptomyces</taxon>
    </lineage>
</organism>
<dbReference type="EMBL" id="CP042266">
    <property type="protein sequence ID" value="QDY78988.1"/>
    <property type="molecule type" value="Genomic_DNA"/>
</dbReference>
<dbReference type="Proteomes" id="UP000320580">
    <property type="component" value="Chromosome"/>
</dbReference>
<feature type="transmembrane region" description="Helical" evidence="1">
    <location>
        <begin position="82"/>
        <end position="101"/>
    </location>
</feature>
<dbReference type="KEGG" id="sqz:FQU76_23480"/>
<sequence length="197" mass="20239">MLYGRSRGLPAALAVLVATALSTAWFAPRLLVGENGIADPANRLPLVLVAPLVAAVAIGTGLHTPSDELDRSAARAWWRPRLLQLLGLTGLAAGSFALAVTGSPELYGSPAAIRNLLGCTGIVLLTAVVAGAGAGWLPAVLYTALAYLLYQDPGSGPVGWVVRPGPGAQAWTTAVVLYVTGAAAWLWRGARRGTRPA</sequence>
<feature type="transmembrane region" description="Helical" evidence="1">
    <location>
        <begin position="44"/>
        <end position="62"/>
    </location>
</feature>
<feature type="transmembrane region" description="Helical" evidence="1">
    <location>
        <begin position="122"/>
        <end position="150"/>
    </location>
</feature>
<evidence type="ECO:0000256" key="1">
    <source>
        <dbReference type="SAM" id="Phobius"/>
    </source>
</evidence>
<evidence type="ECO:0000313" key="3">
    <source>
        <dbReference type="Proteomes" id="UP000320580"/>
    </source>
</evidence>
<name>A0A5B8IKD8_9ACTN</name>
<keyword evidence="3" id="KW-1185">Reference proteome</keyword>